<proteinExistence type="predicted"/>
<dbReference type="OrthoDB" id="3415124at2"/>
<name>S2W297_9ACTN</name>
<dbReference type="Proteomes" id="UP000014417">
    <property type="component" value="Unassembled WGS sequence"/>
</dbReference>
<dbReference type="AlphaFoldDB" id="S2W297"/>
<dbReference type="EMBL" id="AGZR01000009">
    <property type="protein sequence ID" value="EPD32475.1"/>
    <property type="molecule type" value="Genomic_DNA"/>
</dbReference>
<dbReference type="RefSeq" id="WP_016456850.1">
    <property type="nucleotide sequence ID" value="NZ_KE150269.1"/>
</dbReference>
<dbReference type="Pfam" id="PF13625">
    <property type="entry name" value="Helicase_C_3"/>
    <property type="match status" value="1"/>
</dbReference>
<gene>
    <name evidence="2" type="ORF">HMPREF9306_02047</name>
</gene>
<protein>
    <recommendedName>
        <fullName evidence="1">Helicase XPB/Ssl2 N-terminal domain-containing protein</fullName>
    </recommendedName>
</protein>
<dbReference type="HOGENOM" id="CLU_013420_0_0_11"/>
<comment type="caution">
    <text evidence="2">The sequence shown here is derived from an EMBL/GenBank/DDBJ whole genome shotgun (WGS) entry which is preliminary data.</text>
</comment>
<evidence type="ECO:0000313" key="3">
    <source>
        <dbReference type="Proteomes" id="UP000014417"/>
    </source>
</evidence>
<sequence length="709" mass="77025">MSNAYKNYLRSLNTIQLEHLLSLRPELTMPTPRDMDELVERICTRAATQAGMEGLNAWQLRVLTALAATGDADVLAENLGVSEEDVETAIEDLRERALVWGKPARIAQQVNSVLGPFPAGLARPSTEQMAENKIAKALANMGEAEHKVLARLVWGPPTGVVHNATRRIENPSSPIERLLVSGLLRPVDHQSVVLPREVALKLREGKLFRDSVSPHLPEWPEKSTGVGSELSVPLINRAAIGSAQELTSHVLAVAEFLDENEVAQLATGAIGKRDFRSLASRIGDAETCEFVLSLAAAGKLISRSSGRWIPTTQFERWADGDGWERWRALRAAWDVMLDWPDEDLNVLDPQRRQPQAGELRGAIAHQLAEAEDGQAITAEVLAARLSWLMPVRDSADLPETCKRVIDEAAWLGLLAFGRRSTLCEPLNSAESNPGFADFGDEVLVQSDLSLVAPAPLNRDTAKKIGKFAARVSHGATGVWRLTNNSIRQALDAGCSAESIRDWLMEHSATDVPAVALQLIDDVARTHGKIRVAAINCAIQVDDEDVLVTILNHQKSAELGLLKLGPTVLGATAEPEEVVGLLREIGLAPVPTSSAGVHYTPAPPRAPASLTEGRLTSSLSRARRNLPDPKILAQRLTETEGPLPATELRNRLDAAQAADSWVELEYVDQAGVSHRAEARILLVSEELVSIVEKSVGRKMLQISRISRVSA</sequence>
<keyword evidence="3" id="KW-1185">Reference proteome</keyword>
<organism evidence="2 3">
    <name type="scientific">Propionimicrobium lymphophilum ACS-093-V-SCH5</name>
    <dbReference type="NCBI Taxonomy" id="883161"/>
    <lineage>
        <taxon>Bacteria</taxon>
        <taxon>Bacillati</taxon>
        <taxon>Actinomycetota</taxon>
        <taxon>Actinomycetes</taxon>
        <taxon>Propionibacteriales</taxon>
        <taxon>Propionibacteriaceae</taxon>
        <taxon>Propionimicrobium</taxon>
    </lineage>
</organism>
<dbReference type="STRING" id="883161.HMPREF9306_02047"/>
<dbReference type="InterPro" id="IPR032830">
    <property type="entry name" value="XPB/Ssl2_N"/>
</dbReference>
<accession>S2W297</accession>
<dbReference type="PATRIC" id="fig|883161.3.peg.2037"/>
<feature type="domain" description="Helicase XPB/Ssl2 N-terminal" evidence="1">
    <location>
        <begin position="442"/>
        <end position="561"/>
    </location>
</feature>
<reference evidence="2 3" key="1">
    <citation type="submission" date="2013-04" db="EMBL/GenBank/DDBJ databases">
        <title>The Genome Sequence of Propionimicrobium lymphophilum ACS-093-V-SCH5.</title>
        <authorList>
            <consortium name="The Broad Institute Genomics Platform"/>
            <person name="Earl A."/>
            <person name="Ward D."/>
            <person name="Feldgarden M."/>
            <person name="Gevers D."/>
            <person name="Saerens B."/>
            <person name="Vaneechoutte M."/>
            <person name="Walker B."/>
            <person name="Young S."/>
            <person name="Zeng Q."/>
            <person name="Gargeya S."/>
            <person name="Fitzgerald M."/>
            <person name="Haas B."/>
            <person name="Abouelleil A."/>
            <person name="Allen A.W."/>
            <person name="Alvarado L."/>
            <person name="Arachchi H.M."/>
            <person name="Berlin A.M."/>
            <person name="Chapman S.B."/>
            <person name="Gainer-Dewar J."/>
            <person name="Goldberg J."/>
            <person name="Griggs A."/>
            <person name="Gujja S."/>
            <person name="Hansen M."/>
            <person name="Howarth C."/>
            <person name="Imamovic A."/>
            <person name="Ireland A."/>
            <person name="Larimer J."/>
            <person name="McCowan C."/>
            <person name="Murphy C."/>
            <person name="Pearson M."/>
            <person name="Poon T.W."/>
            <person name="Priest M."/>
            <person name="Roberts A."/>
            <person name="Saif S."/>
            <person name="Shea T."/>
            <person name="Sisk P."/>
            <person name="Sykes S."/>
            <person name="Wortman J."/>
            <person name="Nusbaum C."/>
            <person name="Birren B."/>
        </authorList>
    </citation>
    <scope>NUCLEOTIDE SEQUENCE [LARGE SCALE GENOMIC DNA]</scope>
    <source>
        <strain evidence="2 3">ACS-093-V-SCH5</strain>
    </source>
</reference>
<evidence type="ECO:0000313" key="2">
    <source>
        <dbReference type="EMBL" id="EPD32475.1"/>
    </source>
</evidence>
<evidence type="ECO:0000259" key="1">
    <source>
        <dbReference type="Pfam" id="PF13625"/>
    </source>
</evidence>